<accession>A0ABR3MTW4</accession>
<organism evidence="1 2">
    <name type="scientific">Cirrhinus molitorella</name>
    <name type="common">mud carp</name>
    <dbReference type="NCBI Taxonomy" id="172907"/>
    <lineage>
        <taxon>Eukaryota</taxon>
        <taxon>Metazoa</taxon>
        <taxon>Chordata</taxon>
        <taxon>Craniata</taxon>
        <taxon>Vertebrata</taxon>
        <taxon>Euteleostomi</taxon>
        <taxon>Actinopterygii</taxon>
        <taxon>Neopterygii</taxon>
        <taxon>Teleostei</taxon>
        <taxon>Ostariophysi</taxon>
        <taxon>Cypriniformes</taxon>
        <taxon>Cyprinidae</taxon>
        <taxon>Labeoninae</taxon>
        <taxon>Labeonini</taxon>
        <taxon>Cirrhinus</taxon>
    </lineage>
</organism>
<keyword evidence="2" id="KW-1185">Reference proteome</keyword>
<comment type="caution">
    <text evidence="1">The sequence shown here is derived from an EMBL/GenBank/DDBJ whole genome shotgun (WGS) entry which is preliminary data.</text>
</comment>
<name>A0ABR3MTW4_9TELE</name>
<evidence type="ECO:0000313" key="2">
    <source>
        <dbReference type="Proteomes" id="UP001558613"/>
    </source>
</evidence>
<protein>
    <submittedName>
        <fullName evidence="1">Uncharacterized protein</fullName>
    </submittedName>
</protein>
<sequence>MVEPTGRRAEAESGTQRLEAEPFLCPLCPPDSIWGRALLLKKSADYVCDVSCHSSGSPPVEPRCSATFIYSTLRISLTALARRGQTPQDTGRAERSEINYHFHTEELRRTRGVSPLHMPPQIRCHL</sequence>
<proteinExistence type="predicted"/>
<dbReference type="Proteomes" id="UP001558613">
    <property type="component" value="Unassembled WGS sequence"/>
</dbReference>
<dbReference type="EMBL" id="JAYMGO010000009">
    <property type="protein sequence ID" value="KAL1268068.1"/>
    <property type="molecule type" value="Genomic_DNA"/>
</dbReference>
<evidence type="ECO:0000313" key="1">
    <source>
        <dbReference type="EMBL" id="KAL1268068.1"/>
    </source>
</evidence>
<gene>
    <name evidence="1" type="ORF">QQF64_033431</name>
</gene>
<reference evidence="1 2" key="1">
    <citation type="submission" date="2023-09" db="EMBL/GenBank/DDBJ databases">
        <authorList>
            <person name="Wang M."/>
        </authorList>
    </citation>
    <scope>NUCLEOTIDE SEQUENCE [LARGE SCALE GENOMIC DNA]</scope>
    <source>
        <strain evidence="1">GT-2023</strain>
        <tissue evidence="1">Liver</tissue>
    </source>
</reference>